<evidence type="ECO:0000313" key="2">
    <source>
        <dbReference type="Proteomes" id="UP000544090"/>
    </source>
</evidence>
<dbReference type="Proteomes" id="UP000544090">
    <property type="component" value="Unassembled WGS sequence"/>
</dbReference>
<proteinExistence type="predicted"/>
<keyword evidence="2" id="KW-1185">Reference proteome</keyword>
<dbReference type="AlphaFoldDB" id="A0A7X6K4U8"/>
<accession>A0A7X6K4U8</accession>
<sequence>MGYDVKLMGTAGGSGEADAGQAQFSESLAEALEQAERMAAQADRGEAVIYDRAHGSGAGTEIARYSASGGWSSEAITPVSWWSRLSMPTKEKLKTDPYGDVGSEMWREIAEAGGPVIGIPRPGSGGGGSAFRLPREIADFVESERPKL</sequence>
<evidence type="ECO:0000313" key="1">
    <source>
        <dbReference type="EMBL" id="NKX55747.1"/>
    </source>
</evidence>
<name>A0A7X6K4U8_9MICC</name>
<dbReference type="RefSeq" id="WP_168487475.1">
    <property type="nucleotide sequence ID" value="NZ_JAAZSQ010000015.1"/>
</dbReference>
<dbReference type="EMBL" id="JAAZSQ010000015">
    <property type="protein sequence ID" value="NKX55747.1"/>
    <property type="molecule type" value="Genomic_DNA"/>
</dbReference>
<reference evidence="1 2" key="1">
    <citation type="submission" date="2020-04" db="EMBL/GenBank/DDBJ databases">
        <title>Arthrobacter sp. nov.</title>
        <authorList>
            <person name="Liu S."/>
        </authorList>
    </citation>
    <scope>NUCLEOTIDE SEQUENCE [LARGE SCALE GENOMIC DNA]</scope>
    <source>
        <strain evidence="1 2">E918</strain>
    </source>
</reference>
<organism evidence="1 2">
    <name type="scientific">Arthrobacter mobilis</name>
    <dbReference type="NCBI Taxonomy" id="2724944"/>
    <lineage>
        <taxon>Bacteria</taxon>
        <taxon>Bacillati</taxon>
        <taxon>Actinomycetota</taxon>
        <taxon>Actinomycetes</taxon>
        <taxon>Micrococcales</taxon>
        <taxon>Micrococcaceae</taxon>
        <taxon>Arthrobacter</taxon>
    </lineage>
</organism>
<comment type="caution">
    <text evidence="1">The sequence shown here is derived from an EMBL/GenBank/DDBJ whole genome shotgun (WGS) entry which is preliminary data.</text>
</comment>
<protein>
    <submittedName>
        <fullName evidence="1">Uncharacterized protein</fullName>
    </submittedName>
</protein>
<gene>
    <name evidence="1" type="ORF">HGG74_14605</name>
</gene>